<evidence type="ECO:0000256" key="1">
    <source>
        <dbReference type="SAM" id="MobiDB-lite"/>
    </source>
</evidence>
<organism evidence="2">
    <name type="scientific">Aphanomyces astaci</name>
    <name type="common">Crayfish plague agent</name>
    <dbReference type="NCBI Taxonomy" id="112090"/>
    <lineage>
        <taxon>Eukaryota</taxon>
        <taxon>Sar</taxon>
        <taxon>Stramenopiles</taxon>
        <taxon>Oomycota</taxon>
        <taxon>Saprolegniomycetes</taxon>
        <taxon>Saprolegniales</taxon>
        <taxon>Verrucalvaceae</taxon>
        <taxon>Aphanomyces</taxon>
    </lineage>
</organism>
<accession>W4FJH7</accession>
<dbReference type="Gene3D" id="3.30.40.10">
    <property type="entry name" value="Zinc/RING finger domain, C3HC4 (zinc finger)"/>
    <property type="match status" value="1"/>
</dbReference>
<evidence type="ECO:0000313" key="2">
    <source>
        <dbReference type="EMBL" id="ETV66996.1"/>
    </source>
</evidence>
<protein>
    <recommendedName>
        <fullName evidence="3">FYVE-type domain-containing protein</fullName>
    </recommendedName>
</protein>
<dbReference type="RefSeq" id="XP_009843513.1">
    <property type="nucleotide sequence ID" value="XM_009845211.1"/>
</dbReference>
<dbReference type="EMBL" id="KI913203">
    <property type="protein sequence ID" value="ETV66996.1"/>
    <property type="molecule type" value="Genomic_DNA"/>
</dbReference>
<dbReference type="VEuPathDB" id="FungiDB:H257_16687"/>
<dbReference type="InterPro" id="IPR013083">
    <property type="entry name" value="Znf_RING/FYVE/PHD"/>
</dbReference>
<feature type="compositionally biased region" description="Polar residues" evidence="1">
    <location>
        <begin position="168"/>
        <end position="185"/>
    </location>
</feature>
<gene>
    <name evidence="2" type="ORF">H257_16687</name>
</gene>
<dbReference type="AlphaFoldDB" id="W4FJH7"/>
<dbReference type="OrthoDB" id="5975347at2759"/>
<sequence length="185" mass="21029">MDFSFCVAPSPTEAVLFSDKATRSHCMCCTRRFHILRKRTLCFKCDESVCFDCIIVWQPKNQTQTQVLCKRCIIKYKTKDVAKKPTKTLQRPSSTTNETLRWSTASSSCSDYLADFNGRHGSSEPDLAPVAPVASYMENHQPERSNSRLKLSPQQLRAVESKRKQGTRHVQSSKATPRTPAWHTT</sequence>
<evidence type="ECO:0008006" key="3">
    <source>
        <dbReference type="Google" id="ProtNLM"/>
    </source>
</evidence>
<name>W4FJH7_APHAT</name>
<dbReference type="SUPFAM" id="SSF57903">
    <property type="entry name" value="FYVE/PHD zinc finger"/>
    <property type="match status" value="1"/>
</dbReference>
<proteinExistence type="predicted"/>
<feature type="region of interest" description="Disordered" evidence="1">
    <location>
        <begin position="139"/>
        <end position="185"/>
    </location>
</feature>
<reference evidence="2" key="1">
    <citation type="submission" date="2013-12" db="EMBL/GenBank/DDBJ databases">
        <title>The Genome Sequence of Aphanomyces astaci APO3.</title>
        <authorList>
            <consortium name="The Broad Institute Genomics Platform"/>
            <person name="Russ C."/>
            <person name="Tyler B."/>
            <person name="van West P."/>
            <person name="Dieguez-Uribeondo J."/>
            <person name="Young S.K."/>
            <person name="Zeng Q."/>
            <person name="Gargeya S."/>
            <person name="Fitzgerald M."/>
            <person name="Abouelleil A."/>
            <person name="Alvarado L."/>
            <person name="Chapman S.B."/>
            <person name="Gainer-Dewar J."/>
            <person name="Goldberg J."/>
            <person name="Griggs A."/>
            <person name="Gujja S."/>
            <person name="Hansen M."/>
            <person name="Howarth C."/>
            <person name="Imamovic A."/>
            <person name="Ireland A."/>
            <person name="Larimer J."/>
            <person name="McCowan C."/>
            <person name="Murphy C."/>
            <person name="Pearson M."/>
            <person name="Poon T.W."/>
            <person name="Priest M."/>
            <person name="Roberts A."/>
            <person name="Saif S."/>
            <person name="Shea T."/>
            <person name="Sykes S."/>
            <person name="Wortman J."/>
            <person name="Nusbaum C."/>
            <person name="Birren B."/>
        </authorList>
    </citation>
    <scope>NUCLEOTIDE SEQUENCE [LARGE SCALE GENOMIC DNA]</scope>
    <source>
        <strain evidence="2">APO3</strain>
    </source>
</reference>
<dbReference type="InterPro" id="IPR011011">
    <property type="entry name" value="Znf_FYVE_PHD"/>
</dbReference>
<dbReference type="GeneID" id="20818683"/>